<proteinExistence type="inferred from homology"/>
<dbReference type="PANTHER" id="PTHR43542">
    <property type="entry name" value="METHYLTRANSFERASE"/>
    <property type="match status" value="1"/>
</dbReference>
<evidence type="ECO:0000313" key="5">
    <source>
        <dbReference type="Proteomes" id="UP000274458"/>
    </source>
</evidence>
<dbReference type="GO" id="GO:0052913">
    <property type="term" value="F:16S rRNA (guanine(966)-N(2))-methyltransferase activity"/>
    <property type="evidence" value="ECO:0007669"/>
    <property type="project" value="UniProtKB-EC"/>
</dbReference>
<name>A0A3S9J7Q2_9ENTR</name>
<reference evidence="4 5" key="1">
    <citation type="journal article" date="2018" name="Genome Biol. Evol.">
        <title>Partnering With a Pest: Genomes of Hemlock Woolly Adelgid Symbionts Reveal Atypical Nutritional Provisioning Patterns in Dual-Obligate Bacteria.</title>
        <authorList>
            <person name="Weglarz K.M."/>
            <person name="Havill N.P."/>
            <person name="Burke G.R."/>
            <person name="von Dohlen C.D."/>
        </authorList>
    </citation>
    <scope>NUCLEOTIDE SEQUENCE [LARGE SCALE GENOMIC DNA]</scope>
    <source>
        <strain evidence="4">ENA</strain>
    </source>
</reference>
<dbReference type="InterPro" id="IPR029063">
    <property type="entry name" value="SAM-dependent_MTases_sf"/>
</dbReference>
<comment type="function">
    <text evidence="3">Specifically methylates the guanine in position 966 of 16S rRNA in the assembled 30S particle.</text>
</comment>
<dbReference type="Pfam" id="PF03602">
    <property type="entry name" value="Cons_hypoth95"/>
    <property type="match status" value="1"/>
</dbReference>
<accession>A0A3S9J7Q2</accession>
<keyword evidence="1 3" id="KW-0489">Methyltransferase</keyword>
<evidence type="ECO:0000256" key="2">
    <source>
        <dbReference type="ARBA" id="ARBA00022679"/>
    </source>
</evidence>
<dbReference type="Gene3D" id="3.40.50.150">
    <property type="entry name" value="Vaccinia Virus protein VP39"/>
    <property type="match status" value="1"/>
</dbReference>
<organism evidence="4 5">
    <name type="scientific">Candidatus Annandia adelgestsuga</name>
    <dbReference type="NCBI Taxonomy" id="1302411"/>
    <lineage>
        <taxon>Bacteria</taxon>
        <taxon>Pseudomonadati</taxon>
        <taxon>Pseudomonadota</taxon>
        <taxon>Gammaproteobacteria</taxon>
        <taxon>Enterobacterales</taxon>
        <taxon>Enterobacteriaceae</taxon>
        <taxon>Candidatus Annandia</taxon>
    </lineage>
</organism>
<dbReference type="InterPro" id="IPR004398">
    <property type="entry name" value="RNA_MeTrfase_RsmD"/>
</dbReference>
<dbReference type="PIRSF" id="PIRSF004553">
    <property type="entry name" value="CHP00095"/>
    <property type="match status" value="1"/>
</dbReference>
<dbReference type="NCBIfam" id="TIGR00095">
    <property type="entry name" value="16S rRNA (guanine(966)-N(2))-methyltransferase RsmD"/>
    <property type="match status" value="1"/>
</dbReference>
<dbReference type="Proteomes" id="UP000274458">
    <property type="component" value="Chromosome"/>
</dbReference>
<comment type="similarity">
    <text evidence="3">Belongs to the methyltransferase superfamily. RsmD family.</text>
</comment>
<dbReference type="OrthoDB" id="9803017at2"/>
<evidence type="ECO:0000313" key="4">
    <source>
        <dbReference type="EMBL" id="AZP36279.1"/>
    </source>
</evidence>
<dbReference type="CDD" id="cd02440">
    <property type="entry name" value="AdoMet_MTases"/>
    <property type="match status" value="1"/>
</dbReference>
<keyword evidence="3" id="KW-0949">S-adenosyl-L-methionine</keyword>
<dbReference type="EC" id="2.1.1.171" evidence="3"/>
<protein>
    <recommendedName>
        <fullName evidence="3">Ribosomal RNA small subunit methyltransferase D</fullName>
        <ecNumber evidence="3">2.1.1.171</ecNumber>
    </recommendedName>
</protein>
<dbReference type="AlphaFoldDB" id="A0A3S9J7Q2"/>
<evidence type="ECO:0000256" key="1">
    <source>
        <dbReference type="ARBA" id="ARBA00022603"/>
    </source>
</evidence>
<sequence length="185" mass="22212">MKNNKIHIISGKFYKRKLLLINNKQMKPTTNFMRKTLFNWLKNNLKNYICLDCFAGSGVLGLESLSHNAKKIIFIENNYNSIKKLKKNISFLKIKKNKIIYNNTLDWLMHFGNPQNIVFIDPPFKDLDIFLIEKLIFILEKYNWLKSGSFIYIEHSYYKKIIIPKNFLLYKKKKKKSIYNLYIKN</sequence>
<keyword evidence="3" id="KW-0698">rRNA processing</keyword>
<dbReference type="SUPFAM" id="SSF53335">
    <property type="entry name" value="S-adenosyl-L-methionine-dependent methyltransferases"/>
    <property type="match status" value="1"/>
</dbReference>
<dbReference type="PANTHER" id="PTHR43542:SF1">
    <property type="entry name" value="METHYLTRANSFERASE"/>
    <property type="match status" value="1"/>
</dbReference>
<dbReference type="RefSeq" id="WP_126071545.1">
    <property type="nucleotide sequence ID" value="NZ_CP026513.1"/>
</dbReference>
<gene>
    <name evidence="4" type="primary">rsmD</name>
    <name evidence="4" type="ORF">C3B56_00171</name>
</gene>
<comment type="catalytic activity">
    <reaction evidence="3">
        <text>guanosine(966) in 16S rRNA + S-adenosyl-L-methionine = N(2)-methylguanosine(966) in 16S rRNA + S-adenosyl-L-homocysteine + H(+)</text>
        <dbReference type="Rhea" id="RHEA:23548"/>
        <dbReference type="Rhea" id="RHEA-COMP:10211"/>
        <dbReference type="Rhea" id="RHEA-COMP:10212"/>
        <dbReference type="ChEBI" id="CHEBI:15378"/>
        <dbReference type="ChEBI" id="CHEBI:57856"/>
        <dbReference type="ChEBI" id="CHEBI:59789"/>
        <dbReference type="ChEBI" id="CHEBI:74269"/>
        <dbReference type="ChEBI" id="CHEBI:74481"/>
        <dbReference type="EC" id="2.1.1.171"/>
    </reaction>
</comment>
<keyword evidence="5" id="KW-1185">Reference proteome</keyword>
<evidence type="ECO:0000256" key="3">
    <source>
        <dbReference type="PIRNR" id="PIRNR004553"/>
    </source>
</evidence>
<dbReference type="EMBL" id="CP026513">
    <property type="protein sequence ID" value="AZP36279.1"/>
    <property type="molecule type" value="Genomic_DNA"/>
</dbReference>
<dbReference type="KEGG" id="aade:C3B56_00171"/>
<keyword evidence="2 3" id="KW-0808">Transferase</keyword>